<dbReference type="KEGG" id="sme:SMc03287"/>
<reference evidence="4 5" key="1">
    <citation type="journal article" date="2001" name="Proc. Natl. Acad. Sci. U.S.A.">
        <title>Analysis of the chromosome sequence of the legume symbiont Sinorhizobium meliloti strain 1021.</title>
        <authorList>
            <person name="Capela D."/>
            <person name="Barloy-Hubler F."/>
            <person name="Gouzy J."/>
            <person name="Bothe G."/>
            <person name="Ampe F."/>
            <person name="Batut J."/>
            <person name="Boistard P."/>
            <person name="Becker A."/>
            <person name="Boutry M."/>
            <person name="Cadieu E."/>
            <person name="Dreano S."/>
            <person name="Gloux S."/>
            <person name="Godrie T."/>
            <person name="Goffeau A."/>
            <person name="Kahn D."/>
            <person name="Kiss E."/>
            <person name="Lelaure V."/>
            <person name="Masuy D."/>
            <person name="Pohl T."/>
            <person name="Portetelle D."/>
            <person name="Puehler A."/>
            <person name="Purnelle B."/>
            <person name="Ramsperger U."/>
            <person name="Renard C."/>
            <person name="Thebault P."/>
            <person name="Vandenbol M."/>
            <person name="Weidner S."/>
            <person name="Galibert F."/>
        </authorList>
    </citation>
    <scope>NUCLEOTIDE SEQUENCE [LARGE SCALE GENOMIC DNA]</scope>
    <source>
        <strain evidence="4 5">1021</strain>
    </source>
</reference>
<dbReference type="InterPro" id="IPR057190">
    <property type="entry name" value="DUF7868"/>
</dbReference>
<protein>
    <submittedName>
        <fullName evidence="4">Probable oxidoreductase, tyrosinase</fullName>
        <ecNumber evidence="4">1.14.18.1</ecNumber>
    </submittedName>
</protein>
<proteinExistence type="predicted"/>
<keyword evidence="2" id="KW-0186">Copper</keyword>
<dbReference type="HOGENOM" id="CLU_340354_0_0_5"/>
<dbReference type="InterPro" id="IPR050316">
    <property type="entry name" value="Tyrosinase/Hemocyanin"/>
</dbReference>
<dbReference type="AlphaFoldDB" id="Q92LD3"/>
<keyword evidence="1" id="KW-0479">Metal-binding</keyword>
<dbReference type="eggNOG" id="ENOG502Z8GH">
    <property type="taxonomic scope" value="Bacteria"/>
</dbReference>
<evidence type="ECO:0000256" key="2">
    <source>
        <dbReference type="ARBA" id="ARBA00023008"/>
    </source>
</evidence>
<dbReference type="EMBL" id="AL591688">
    <property type="protein sequence ID" value="CAC47712.1"/>
    <property type="molecule type" value="Genomic_DNA"/>
</dbReference>
<dbReference type="PANTHER" id="PTHR11474:SF76">
    <property type="entry name" value="SHKT DOMAIN-CONTAINING PROTEIN"/>
    <property type="match status" value="1"/>
</dbReference>
<reference evidence="5" key="2">
    <citation type="journal article" date="2001" name="Science">
        <title>The composite genome of the legume symbiont Sinorhizobium meliloti.</title>
        <authorList>
            <person name="Galibert F."/>
            <person name="Finan T.M."/>
            <person name="Long S.R."/>
            <person name="Puehler A."/>
            <person name="Abola P."/>
            <person name="Ampe F."/>
            <person name="Barloy-Hubler F."/>
            <person name="Barnett M.J."/>
            <person name="Becker A."/>
            <person name="Boistard P."/>
            <person name="Bothe G."/>
            <person name="Boutry M."/>
            <person name="Bowser L."/>
            <person name="Buhrmester J."/>
            <person name="Cadieu E."/>
            <person name="Capela D."/>
            <person name="Chain P."/>
            <person name="Cowie A."/>
            <person name="Davis R.W."/>
            <person name="Dreano S."/>
            <person name="Federspiel N.A."/>
            <person name="Fisher R.F."/>
            <person name="Gloux S."/>
            <person name="Godrie T."/>
            <person name="Goffeau A."/>
            <person name="Golding B."/>
            <person name="Gouzy J."/>
            <person name="Gurjal M."/>
            <person name="Hernandez-Lucas I."/>
            <person name="Hong A."/>
            <person name="Huizar L."/>
            <person name="Hyman R.W."/>
            <person name="Jones T."/>
            <person name="Kahn D."/>
            <person name="Kahn M.L."/>
            <person name="Kalman S."/>
            <person name="Keating D.H."/>
            <person name="Kiss E."/>
            <person name="Komp C."/>
            <person name="Lelaure V."/>
            <person name="Masuy D."/>
            <person name="Palm C."/>
            <person name="Peck M.C."/>
            <person name="Pohl T.M."/>
            <person name="Portetelle D."/>
            <person name="Purnelle B."/>
            <person name="Ramsperger U."/>
            <person name="Surzycki R."/>
            <person name="Thebault P."/>
            <person name="Vandenbol M."/>
            <person name="Vorhoelter F.J."/>
            <person name="Weidner S."/>
            <person name="Wells D.H."/>
            <person name="Wong K."/>
            <person name="Yeh K.-C."/>
            <person name="Batut J."/>
        </authorList>
    </citation>
    <scope>NUCLEOTIDE SEQUENCE [LARGE SCALE GENOMIC DNA]</scope>
    <source>
        <strain evidence="5">1021</strain>
    </source>
</reference>
<dbReference type="Pfam" id="PF00264">
    <property type="entry name" value="Tyrosinase"/>
    <property type="match status" value="2"/>
</dbReference>
<dbReference type="GO" id="GO:0004503">
    <property type="term" value="F:tyrosinase activity"/>
    <property type="evidence" value="ECO:0007669"/>
    <property type="project" value="UniProtKB-EC"/>
</dbReference>
<organism evidence="4 5">
    <name type="scientific">Rhizobium meliloti (strain 1021)</name>
    <name type="common">Ensifer meliloti</name>
    <name type="synonym">Sinorhizobium meliloti</name>
    <dbReference type="NCBI Taxonomy" id="266834"/>
    <lineage>
        <taxon>Bacteria</taxon>
        <taxon>Pseudomonadati</taxon>
        <taxon>Pseudomonadota</taxon>
        <taxon>Alphaproteobacteria</taxon>
        <taxon>Hyphomicrobiales</taxon>
        <taxon>Rhizobiaceae</taxon>
        <taxon>Sinorhizobium/Ensifer group</taxon>
        <taxon>Sinorhizobium</taxon>
    </lineage>
</organism>
<accession>Q92LD3</accession>
<dbReference type="Pfam" id="PF25271">
    <property type="entry name" value="DUF7868"/>
    <property type="match status" value="1"/>
</dbReference>
<dbReference type="PATRIC" id="fig|266834.11.peg.4679"/>
<dbReference type="InterPro" id="IPR008922">
    <property type="entry name" value="Di-copper_centre_dom_sf"/>
</dbReference>
<dbReference type="OrthoDB" id="2874181at2"/>
<keyword evidence="5" id="KW-1185">Reference proteome</keyword>
<evidence type="ECO:0000313" key="5">
    <source>
        <dbReference type="Proteomes" id="UP000001976"/>
    </source>
</evidence>
<dbReference type="EC" id="1.14.18.1" evidence="4"/>
<dbReference type="RefSeq" id="WP_010970442.1">
    <property type="nucleotide sequence ID" value="NC_003047.1"/>
</dbReference>
<sequence>MHINRRTAIGALVSSALLPWLHHVKNARAQAPKVQHGARTAQGKAAILKYREAVSLLKSRQRHDPASWHFQANTHWYPRTENLEEIFSTVGASPAEAQKIEAFRALALGGSMDGQNVEGVWRTCLHSSSSINYDFLPWHRAYLLCIETLIESAIGEPFAMPYWDYTVAPLLPTEFRQPSNNTNALYHEQRLLNDDPALPIGAADASSSLSQEQFGFFDVTALGFSLDLESNLHGTIHVFTGTAGGMADPSYAARDPIFYLHHSAIDRLWESWRRNITDPDPSDSAWLARTHRFIGVDGAPMTWSTQQILDIQSLGYEYDTYEEVLVASNELRPFGLGATLEIANSRGQVGGVLVVSAPVEVPLSAAELPFDAKRLTEQGRFVLTLENVSAQTNPGVGYRVYFNIKSDAPPEEKAARFAGFFNLFGLVEGHGEHGAGGKTVTIDVTPLVGRGVIEPPTTQEEFDKFANAVSDKAAFTAALQLIDFSNNQLLSARFMAPKIVDVTGKPPYDSGWRKILRIQARAGSAAKTAGIGSGFILFNYLRPQTDPAPFPAQGSNPDQASKNNQVMLIAEPGAPNLKDSAYWAVYDSKENGYRSAYFLAAVFDLPDNPQTDGKYYVPRACADCHGHVDGGVVTPGGVQYPNAKLQLPGYRSLGGPRGGERLFSHCRDSLVGTLFDGGTDKGSPEFARAFERVRTLNAEILQQNQNADAGLPVPSLQQQGAAKWNELHAQSSAHVQPIGRALGSLKWTAGIQQDEQLLGLLNKYCYRCHSSIQYNIFDKEQVHLRARSMAAFIRGNIMPQGQDILANEPTDAQLLQDLLTFLSNSPVKDQGEPL</sequence>
<dbReference type="InterPro" id="IPR002227">
    <property type="entry name" value="Tyrosinase_Cu-bd"/>
</dbReference>
<dbReference type="PROSITE" id="PS00498">
    <property type="entry name" value="TYROSINASE_2"/>
    <property type="match status" value="1"/>
</dbReference>
<dbReference type="GO" id="GO:0046872">
    <property type="term" value="F:metal ion binding"/>
    <property type="evidence" value="ECO:0007669"/>
    <property type="project" value="UniProtKB-KW"/>
</dbReference>
<dbReference type="PRINTS" id="PR00092">
    <property type="entry name" value="TYROSINASE"/>
</dbReference>
<dbReference type="Proteomes" id="UP000001976">
    <property type="component" value="Chromosome"/>
</dbReference>
<name>Q92LD3_RHIME</name>
<evidence type="ECO:0000313" key="4">
    <source>
        <dbReference type="EMBL" id="CAC47712.1"/>
    </source>
</evidence>
<feature type="domain" description="Tyrosinase copper-binding" evidence="3">
    <location>
        <begin position="255"/>
        <end position="266"/>
    </location>
</feature>
<dbReference type="EnsemblBacteria" id="CAC47712">
    <property type="protein sequence ID" value="CAC47712"/>
    <property type="gene ID" value="SMc03287"/>
</dbReference>
<gene>
    <name evidence="4" type="ORF">SMc03287</name>
</gene>
<evidence type="ECO:0000259" key="3">
    <source>
        <dbReference type="PROSITE" id="PS00498"/>
    </source>
</evidence>
<evidence type="ECO:0000256" key="1">
    <source>
        <dbReference type="ARBA" id="ARBA00022723"/>
    </source>
</evidence>
<dbReference type="SUPFAM" id="SSF48056">
    <property type="entry name" value="Di-copper centre-containing domain"/>
    <property type="match status" value="1"/>
</dbReference>
<dbReference type="Gene3D" id="1.10.1280.10">
    <property type="entry name" value="Di-copper center containing domain from catechol oxidase"/>
    <property type="match status" value="2"/>
</dbReference>
<keyword evidence="4" id="KW-0560">Oxidoreductase</keyword>
<dbReference type="PANTHER" id="PTHR11474">
    <property type="entry name" value="TYROSINASE FAMILY MEMBER"/>
    <property type="match status" value="1"/>
</dbReference>